<name>A0ABR4NW41_9SACH</name>
<evidence type="ECO:0000313" key="2">
    <source>
        <dbReference type="Proteomes" id="UP001623330"/>
    </source>
</evidence>
<dbReference type="EMBL" id="JBEVYD010000005">
    <property type="protein sequence ID" value="KAL3232801.1"/>
    <property type="molecule type" value="Genomic_DNA"/>
</dbReference>
<organism evidence="1 2">
    <name type="scientific">Nakaseomyces bracarensis</name>
    <dbReference type="NCBI Taxonomy" id="273131"/>
    <lineage>
        <taxon>Eukaryota</taxon>
        <taxon>Fungi</taxon>
        <taxon>Dikarya</taxon>
        <taxon>Ascomycota</taxon>
        <taxon>Saccharomycotina</taxon>
        <taxon>Saccharomycetes</taxon>
        <taxon>Saccharomycetales</taxon>
        <taxon>Saccharomycetaceae</taxon>
        <taxon>Nakaseomyces</taxon>
    </lineage>
</organism>
<comment type="caution">
    <text evidence="1">The sequence shown here is derived from an EMBL/GenBank/DDBJ whole genome shotgun (WGS) entry which is preliminary data.</text>
</comment>
<gene>
    <name evidence="1" type="ORF">RNJ44_04717</name>
</gene>
<protein>
    <submittedName>
        <fullName evidence="1">Meiotic sister-chromatid recombination protein 6, mitochondrial</fullName>
    </submittedName>
</protein>
<reference evidence="1 2" key="1">
    <citation type="submission" date="2024-05" db="EMBL/GenBank/DDBJ databases">
        <title>Long read based assembly of the Candida bracarensis genome reveals expanded adhesin content.</title>
        <authorList>
            <person name="Marcet-Houben M."/>
            <person name="Ksiezopolska E."/>
            <person name="Gabaldon T."/>
        </authorList>
    </citation>
    <scope>NUCLEOTIDE SEQUENCE [LARGE SCALE GENOMIC DNA]</scope>
    <source>
        <strain evidence="1 2">CBM6</strain>
    </source>
</reference>
<proteinExistence type="predicted"/>
<dbReference type="Proteomes" id="UP001623330">
    <property type="component" value="Unassembled WGS sequence"/>
</dbReference>
<sequence length="705" mass="81774">MLRFKRVSINQRCLLSLQSTSRNFTSSVILSATDNEMSSGKSKRFPLDELNKGYSKRLHEVKVNDVSLNDLYSDFKKELSELKQERNIRFDTNNASYRLNEFVTSLLRTITDVKNETNLDPYVVLDQLTSYNLINGSHYGLVLRYYLLVQRAPKEVISLWVKYLESNQSGNQLLMAFTTIAFLKLPDNNKPDYKILEQILQTETLQTEIPFGRVMTLMEQIPELNNDKLLRSNLGFMYNDYIKQNPEWFISQIQASHTRRRLQSQYKMYVGFQPEDIKRIDILKTFMDRFMEVENNPTDAIEVFNQFKDKFTGDDLFQLHLKVLEIVSKIQGRSKIQKLQRILAVWNSFMKPTLEKDNKDIGKVSLAFATLINALDNSGNVDELQKIWDNEVPVNIKNQQSVFEAFLLAMIRRTQINYSQIQEKLATAKIKNIESTKLLEVISIRILKENPIDRKPFDEFATTNNLAVKSSDPSLLAIRTYADYLYNKTDPNHTFLIASDVRSKILKVKPKINNVDWKHDLDLALKKFIDIVPSIEPVRDLYEQNGTYQLNFFILDSIMAAEFKKSDGSVEQAEKIFEDLLKLDNKKLSAPMKVNVFKLLDSMVKGISSTIGRTHDTSLFSSLDKYLDMVRGLNVKMSSKWVEYIMSTIRRIVRTEKPGKVDPEVIAFIDNFFTRLPEIDPTFSYKLRENDTAMLKRIGCKTMST</sequence>
<keyword evidence="2" id="KW-1185">Reference proteome</keyword>
<accession>A0ABR4NW41</accession>
<evidence type="ECO:0000313" key="1">
    <source>
        <dbReference type="EMBL" id="KAL3232801.1"/>
    </source>
</evidence>